<name>A0A9X9QB93_GULGU</name>
<evidence type="ECO:0000256" key="3">
    <source>
        <dbReference type="ARBA" id="ARBA00023274"/>
    </source>
</evidence>
<evidence type="ECO:0000313" key="5">
    <source>
        <dbReference type="EMBL" id="VCX43217.1"/>
    </source>
</evidence>
<dbReference type="GO" id="GO:0003735">
    <property type="term" value="F:structural constituent of ribosome"/>
    <property type="evidence" value="ECO:0007669"/>
    <property type="project" value="InterPro"/>
</dbReference>
<keyword evidence="6" id="KW-1185">Reference proteome</keyword>
<dbReference type="Gene3D" id="3.30.70.600">
    <property type="entry name" value="Ribosomal protein S10 domain"/>
    <property type="match status" value="1"/>
</dbReference>
<evidence type="ECO:0000256" key="2">
    <source>
        <dbReference type="ARBA" id="ARBA00022980"/>
    </source>
</evidence>
<keyword evidence="3" id="KW-0687">Ribonucleoprotein</keyword>
<organism evidence="5 6">
    <name type="scientific">Gulo gulo</name>
    <name type="common">Wolverine</name>
    <name type="synonym">Gluton</name>
    <dbReference type="NCBI Taxonomy" id="48420"/>
    <lineage>
        <taxon>Eukaryota</taxon>
        <taxon>Metazoa</taxon>
        <taxon>Chordata</taxon>
        <taxon>Craniata</taxon>
        <taxon>Vertebrata</taxon>
        <taxon>Euteleostomi</taxon>
        <taxon>Mammalia</taxon>
        <taxon>Eutheria</taxon>
        <taxon>Laurasiatheria</taxon>
        <taxon>Carnivora</taxon>
        <taxon>Caniformia</taxon>
        <taxon>Musteloidea</taxon>
        <taxon>Mustelidae</taxon>
        <taxon>Guloninae</taxon>
        <taxon>Gulo</taxon>
    </lineage>
</organism>
<gene>
    <name evidence="5" type="ORF">BN2614_LOCUS6</name>
</gene>
<dbReference type="GO" id="GO:0006412">
    <property type="term" value="P:translation"/>
    <property type="evidence" value="ECO:0007669"/>
    <property type="project" value="InterPro"/>
</dbReference>
<dbReference type="PANTHER" id="PTHR11700">
    <property type="entry name" value="30S RIBOSOMAL PROTEIN S10 FAMILY MEMBER"/>
    <property type="match status" value="1"/>
</dbReference>
<dbReference type="InterPro" id="IPR001848">
    <property type="entry name" value="Ribosomal_uS10"/>
</dbReference>
<comment type="similarity">
    <text evidence="1">Belongs to the universal ribosomal protein uS10 family.</text>
</comment>
<dbReference type="GO" id="GO:0005840">
    <property type="term" value="C:ribosome"/>
    <property type="evidence" value="ECO:0007669"/>
    <property type="project" value="UniProtKB-KW"/>
</dbReference>
<dbReference type="Proteomes" id="UP000269945">
    <property type="component" value="Unassembled WGS sequence"/>
</dbReference>
<evidence type="ECO:0000256" key="1">
    <source>
        <dbReference type="ARBA" id="ARBA00007102"/>
    </source>
</evidence>
<dbReference type="InterPro" id="IPR036838">
    <property type="entry name" value="Ribosomal_uS10_dom_sf"/>
</dbReference>
<sequence>MVIHRIRITLSSCNVKSWEKVCADLVRGSKEKNLTVKGPVWMLIKTLRITIRKTPVVKVLRFRIIFR</sequence>
<keyword evidence="2" id="KW-0689">Ribosomal protein</keyword>
<reference evidence="5 6" key="1">
    <citation type="submission" date="2018-10" db="EMBL/GenBank/DDBJ databases">
        <authorList>
            <person name="Ekblom R."/>
            <person name="Jareborg N."/>
        </authorList>
    </citation>
    <scope>NUCLEOTIDE SEQUENCE [LARGE SCALE GENOMIC DNA]</scope>
    <source>
        <tissue evidence="5">Muscle</tissue>
    </source>
</reference>
<dbReference type="EMBL" id="CYRY02047263">
    <property type="protein sequence ID" value="VCX43217.1"/>
    <property type="molecule type" value="Genomic_DNA"/>
</dbReference>
<accession>A0A9X9QB93</accession>
<evidence type="ECO:0000313" key="6">
    <source>
        <dbReference type="Proteomes" id="UP000269945"/>
    </source>
</evidence>
<dbReference type="Pfam" id="PF00338">
    <property type="entry name" value="Ribosomal_S10"/>
    <property type="match status" value="1"/>
</dbReference>
<dbReference type="SUPFAM" id="SSF54999">
    <property type="entry name" value="Ribosomal protein S10"/>
    <property type="match status" value="1"/>
</dbReference>
<evidence type="ECO:0000259" key="4">
    <source>
        <dbReference type="Pfam" id="PF00338"/>
    </source>
</evidence>
<dbReference type="GO" id="GO:1990904">
    <property type="term" value="C:ribonucleoprotein complex"/>
    <property type="evidence" value="ECO:0007669"/>
    <property type="project" value="UniProtKB-KW"/>
</dbReference>
<feature type="domain" description="Small ribosomal subunit protein uS10" evidence="4">
    <location>
        <begin position="7"/>
        <end position="57"/>
    </location>
</feature>
<comment type="caution">
    <text evidence="5">The sequence shown here is derived from an EMBL/GenBank/DDBJ whole genome shotgun (WGS) entry which is preliminary data.</text>
</comment>
<proteinExistence type="inferred from homology"/>
<protein>
    <recommendedName>
        <fullName evidence="4">Small ribosomal subunit protein uS10 domain-containing protein</fullName>
    </recommendedName>
</protein>
<dbReference type="InterPro" id="IPR027486">
    <property type="entry name" value="Ribosomal_uS10_dom"/>
</dbReference>
<dbReference type="AlphaFoldDB" id="A0A9X9QB93"/>